<evidence type="ECO:0000256" key="11">
    <source>
        <dbReference type="ARBA" id="ARBA00023224"/>
    </source>
</evidence>
<dbReference type="PRINTS" id="PR00237">
    <property type="entry name" value="GPCRRHODOPSN"/>
</dbReference>
<feature type="transmembrane region" description="Helical" evidence="13">
    <location>
        <begin position="227"/>
        <end position="254"/>
    </location>
</feature>
<evidence type="ECO:0000256" key="8">
    <source>
        <dbReference type="ARBA" id="ARBA00023040"/>
    </source>
</evidence>
<dbReference type="AlphaFoldDB" id="A0A7D5HTA8"/>
<feature type="region of interest" description="Disordered" evidence="12">
    <location>
        <begin position="300"/>
        <end position="321"/>
    </location>
</feature>
<evidence type="ECO:0000256" key="13">
    <source>
        <dbReference type="SAM" id="Phobius"/>
    </source>
</evidence>
<evidence type="ECO:0000256" key="1">
    <source>
        <dbReference type="ARBA" id="ARBA00004141"/>
    </source>
</evidence>
<dbReference type="OrthoDB" id="5949410at2759"/>
<dbReference type="Pfam" id="PF00001">
    <property type="entry name" value="7tm_1"/>
    <property type="match status" value="1"/>
</dbReference>
<dbReference type="InterPro" id="IPR027430">
    <property type="entry name" value="Retinal_BS"/>
</dbReference>
<comment type="subcellular location">
    <subcellularLocation>
        <location evidence="1">Membrane</location>
        <topology evidence="1">Multi-pass membrane protein</topology>
    </subcellularLocation>
</comment>
<keyword evidence="10" id="KW-0675">Receptor</keyword>
<evidence type="ECO:0000313" key="15">
    <source>
        <dbReference type="EMBL" id="QKY88515.1"/>
    </source>
</evidence>
<organism evidence="15">
    <name type="scientific">Acropora millepora</name>
    <name type="common">Staghorn coral</name>
    <name type="synonym">Heteropora millepora</name>
    <dbReference type="NCBI Taxonomy" id="45264"/>
    <lineage>
        <taxon>Eukaryota</taxon>
        <taxon>Metazoa</taxon>
        <taxon>Cnidaria</taxon>
        <taxon>Anthozoa</taxon>
        <taxon>Hexacorallia</taxon>
        <taxon>Scleractinia</taxon>
        <taxon>Astrocoeniina</taxon>
        <taxon>Acroporidae</taxon>
        <taxon>Acropora</taxon>
    </lineage>
</organism>
<dbReference type="GO" id="GO:0004930">
    <property type="term" value="F:G protein-coupled receptor activity"/>
    <property type="evidence" value="ECO:0007669"/>
    <property type="project" value="UniProtKB-KW"/>
</dbReference>
<accession>A0A7D5HTA8</accession>
<evidence type="ECO:0000256" key="4">
    <source>
        <dbReference type="ARBA" id="ARBA00022692"/>
    </source>
</evidence>
<dbReference type="PROSITE" id="PS50262">
    <property type="entry name" value="G_PROTEIN_RECEP_F1_2"/>
    <property type="match status" value="1"/>
</dbReference>
<dbReference type="EMBL" id="MK829324">
    <property type="protein sequence ID" value="QKY88515.1"/>
    <property type="molecule type" value="mRNA"/>
</dbReference>
<dbReference type="PROSITE" id="PS00238">
    <property type="entry name" value="OPSIN"/>
    <property type="match status" value="1"/>
</dbReference>
<evidence type="ECO:0000256" key="3">
    <source>
        <dbReference type="ARBA" id="ARBA00022606"/>
    </source>
</evidence>
<evidence type="ECO:0000256" key="6">
    <source>
        <dbReference type="ARBA" id="ARBA00022989"/>
    </source>
</evidence>
<dbReference type="SUPFAM" id="SSF81321">
    <property type="entry name" value="Family A G protein-coupled receptor-like"/>
    <property type="match status" value="1"/>
</dbReference>
<evidence type="ECO:0000259" key="14">
    <source>
        <dbReference type="PROSITE" id="PS50262"/>
    </source>
</evidence>
<keyword evidence="9 13" id="KW-0472">Membrane</keyword>
<dbReference type="InterPro" id="IPR000276">
    <property type="entry name" value="GPCR_Rhodpsn"/>
</dbReference>
<dbReference type="GO" id="GO:0009881">
    <property type="term" value="F:photoreceptor activity"/>
    <property type="evidence" value="ECO:0007669"/>
    <property type="project" value="UniProtKB-KW"/>
</dbReference>
<evidence type="ECO:0000256" key="10">
    <source>
        <dbReference type="ARBA" id="ARBA00023170"/>
    </source>
</evidence>
<reference evidence="15" key="1">
    <citation type="submission" date="2019-04" db="EMBL/GenBank/DDBJ databases">
        <authorList>
            <person name="Mason B.M."/>
        </authorList>
    </citation>
    <scope>NUCLEOTIDE SEQUENCE</scope>
</reference>
<keyword evidence="11" id="KW-0807">Transducer</keyword>
<feature type="transmembrane region" description="Helical" evidence="13">
    <location>
        <begin position="6"/>
        <end position="32"/>
    </location>
</feature>
<feature type="transmembrane region" description="Helical" evidence="13">
    <location>
        <begin position="44"/>
        <end position="69"/>
    </location>
</feature>
<keyword evidence="5" id="KW-0681">Retinal protein</keyword>
<sequence length="343" mass="38692">MTALIYSVFAIIAAVICVLGVPLNGLVCWVFYNNRELLNAPNIFIASVAFSDFLYCISCLPLLVISNAYGKWIYGPIGCKATAFIATWSGLTSLMNLSVASYERYSTLAFLCTKNRTFTRRTAACYSAAMCLYALFWSLMPLCGWSGFELEGIGTSCSVRWKSKNKLDMSYNLCLIIACYVLPVSVLVTSYYKCYREIAKSTWRAKSTWGRQSPFTKRTFVMERKMMVLFGVMTVAFLVAWTPYAVVSLISMIAGPDVISDVTASIPAYFAKSSSCYNPVIYVFLYKRLRRQMRFAVRRDHCSSSRKGTSSDSTMAHHSETKRLRSTIELTDNYSTRNRPENI</sequence>
<feature type="transmembrane region" description="Helical" evidence="13">
    <location>
        <begin position="81"/>
        <end position="102"/>
    </location>
</feature>
<feature type="transmembrane region" description="Helical" evidence="13">
    <location>
        <begin position="266"/>
        <end position="285"/>
    </location>
</feature>
<keyword evidence="7" id="KW-0157">Chromophore</keyword>
<keyword evidence="3" id="KW-0716">Sensory transduction</keyword>
<evidence type="ECO:0000256" key="2">
    <source>
        <dbReference type="ARBA" id="ARBA00022543"/>
    </source>
</evidence>
<feature type="domain" description="G-protein coupled receptors family 1 profile" evidence="14">
    <location>
        <begin position="23"/>
        <end position="282"/>
    </location>
</feature>
<dbReference type="GO" id="GO:0016020">
    <property type="term" value="C:membrane"/>
    <property type="evidence" value="ECO:0007669"/>
    <property type="project" value="UniProtKB-SubCell"/>
</dbReference>
<proteinExistence type="evidence at transcript level"/>
<dbReference type="PANTHER" id="PTHR24240">
    <property type="entry name" value="OPSIN"/>
    <property type="match status" value="1"/>
</dbReference>
<feature type="transmembrane region" description="Helical" evidence="13">
    <location>
        <begin position="123"/>
        <end position="140"/>
    </location>
</feature>
<name>A0A7D5HTA8_ACRMI</name>
<evidence type="ECO:0000256" key="12">
    <source>
        <dbReference type="SAM" id="MobiDB-lite"/>
    </source>
</evidence>
<dbReference type="InterPro" id="IPR017452">
    <property type="entry name" value="GPCR_Rhodpsn_7TM"/>
</dbReference>
<evidence type="ECO:0000256" key="5">
    <source>
        <dbReference type="ARBA" id="ARBA00022925"/>
    </source>
</evidence>
<dbReference type="Gene3D" id="1.20.1070.10">
    <property type="entry name" value="Rhodopsin 7-helix transmembrane proteins"/>
    <property type="match status" value="1"/>
</dbReference>
<keyword evidence="4 13" id="KW-0812">Transmembrane</keyword>
<gene>
    <name evidence="15" type="primary">OP1</name>
</gene>
<evidence type="ECO:0000256" key="7">
    <source>
        <dbReference type="ARBA" id="ARBA00022991"/>
    </source>
</evidence>
<evidence type="ECO:0000256" key="9">
    <source>
        <dbReference type="ARBA" id="ARBA00023136"/>
    </source>
</evidence>
<keyword evidence="8" id="KW-0297">G-protein coupled receptor</keyword>
<keyword evidence="6 13" id="KW-1133">Transmembrane helix</keyword>
<keyword evidence="2" id="KW-0600">Photoreceptor protein</keyword>
<protein>
    <submittedName>
        <fullName evidence="15">Acropsin 1</fullName>
    </submittedName>
</protein>
<feature type="transmembrane region" description="Helical" evidence="13">
    <location>
        <begin position="169"/>
        <end position="192"/>
    </location>
</feature>
<dbReference type="GO" id="GO:0007602">
    <property type="term" value="P:phototransduction"/>
    <property type="evidence" value="ECO:0007669"/>
    <property type="project" value="UniProtKB-KW"/>
</dbReference>
<dbReference type="InterPro" id="IPR050125">
    <property type="entry name" value="GPCR_opsins"/>
</dbReference>
<dbReference type="CDD" id="cd14969">
    <property type="entry name" value="7tmA_Opsins_type2_animals"/>
    <property type="match status" value="1"/>
</dbReference>